<feature type="compositionally biased region" description="Gly residues" evidence="1">
    <location>
        <begin position="102"/>
        <end position="111"/>
    </location>
</feature>
<evidence type="ECO:0000256" key="1">
    <source>
        <dbReference type="SAM" id="MobiDB-lite"/>
    </source>
</evidence>
<feature type="signal peptide" evidence="2">
    <location>
        <begin position="1"/>
        <end position="22"/>
    </location>
</feature>
<evidence type="ECO:0000313" key="3">
    <source>
        <dbReference type="EMBL" id="MBE7367747.1"/>
    </source>
</evidence>
<dbReference type="RefSeq" id="WP_193676391.1">
    <property type="nucleotide sequence ID" value="NZ_JADDIV010000003.1"/>
</dbReference>
<feature type="compositionally biased region" description="Basic and acidic residues" evidence="1">
    <location>
        <begin position="64"/>
        <end position="74"/>
    </location>
</feature>
<gene>
    <name evidence="3" type="ORF">IM787_09230</name>
</gene>
<feature type="region of interest" description="Disordered" evidence="1">
    <location>
        <begin position="27"/>
        <end position="132"/>
    </location>
</feature>
<sequence length="132" mass="13577">MTLHLFRCSLLGAACLAGLAHAQVTPPPLPPGSHMVRPEPGLNEEERKRHVRAHHHKFHHKKDVTRDDSVHGHESLVPTSGPAGAAAGGQGGGAAAAPGRAGAAGQGGAGTGPQREKTDRGASSYFHGNDKK</sequence>
<evidence type="ECO:0000313" key="4">
    <source>
        <dbReference type="Proteomes" id="UP000806285"/>
    </source>
</evidence>
<name>A0ABR9S385_9BURK</name>
<feature type="chain" id="PRO_5046462756" evidence="2">
    <location>
        <begin position="23"/>
        <end position="132"/>
    </location>
</feature>
<accession>A0ABR9S385</accession>
<organism evidence="3 4">
    <name type="scientific">Ramlibacter pallidus</name>
    <dbReference type="NCBI Taxonomy" id="2780087"/>
    <lineage>
        <taxon>Bacteria</taxon>
        <taxon>Pseudomonadati</taxon>
        <taxon>Pseudomonadota</taxon>
        <taxon>Betaproteobacteria</taxon>
        <taxon>Burkholderiales</taxon>
        <taxon>Comamonadaceae</taxon>
        <taxon>Ramlibacter</taxon>
    </lineage>
</organism>
<evidence type="ECO:0000256" key="2">
    <source>
        <dbReference type="SAM" id="SignalP"/>
    </source>
</evidence>
<feature type="compositionally biased region" description="Basic residues" evidence="1">
    <location>
        <begin position="49"/>
        <end position="63"/>
    </location>
</feature>
<keyword evidence="4" id="KW-1185">Reference proteome</keyword>
<reference evidence="3 4" key="1">
    <citation type="submission" date="2020-10" db="EMBL/GenBank/DDBJ databases">
        <title>Ramlibacter sp. HM2 16S ribosomal RNA gene Genome sequencing and assembly.</title>
        <authorList>
            <person name="Kang M."/>
        </authorList>
    </citation>
    <scope>NUCLEOTIDE SEQUENCE [LARGE SCALE GENOMIC DNA]</scope>
    <source>
        <strain evidence="3 4">HM2</strain>
    </source>
</reference>
<proteinExistence type="predicted"/>
<dbReference type="EMBL" id="JADDIV010000003">
    <property type="protein sequence ID" value="MBE7367747.1"/>
    <property type="molecule type" value="Genomic_DNA"/>
</dbReference>
<dbReference type="Proteomes" id="UP000806285">
    <property type="component" value="Unassembled WGS sequence"/>
</dbReference>
<comment type="caution">
    <text evidence="3">The sequence shown here is derived from an EMBL/GenBank/DDBJ whole genome shotgun (WGS) entry which is preliminary data.</text>
</comment>
<keyword evidence="2" id="KW-0732">Signal</keyword>
<protein>
    <submittedName>
        <fullName evidence="3">Uncharacterized protein</fullName>
    </submittedName>
</protein>